<dbReference type="SUPFAM" id="SSF52200">
    <property type="entry name" value="Toll/Interleukin receptor TIR domain"/>
    <property type="match status" value="1"/>
</dbReference>
<dbReference type="InterPro" id="IPR001611">
    <property type="entry name" value="Leu-rich_rpt"/>
</dbReference>
<dbReference type="FunFam" id="3.40.50.10140:FF:000001">
    <property type="entry name" value="Toll-like receptor 2"/>
    <property type="match status" value="1"/>
</dbReference>
<dbReference type="PRINTS" id="PR01537">
    <property type="entry name" value="INTRLKN1R1F"/>
</dbReference>
<dbReference type="PANTHER" id="PTHR24365:SF522">
    <property type="entry name" value="LOW QUALITY PROTEIN: TOLL-LIKE RECEPTOR 13-RELATED"/>
    <property type="match status" value="1"/>
</dbReference>
<feature type="domain" description="TIR" evidence="14">
    <location>
        <begin position="195"/>
        <end position="336"/>
    </location>
</feature>
<evidence type="ECO:0000256" key="12">
    <source>
        <dbReference type="ARBA" id="ARBA00023180"/>
    </source>
</evidence>
<keyword evidence="3" id="KW-0399">Innate immunity</keyword>
<evidence type="ECO:0000256" key="11">
    <source>
        <dbReference type="ARBA" id="ARBA00023170"/>
    </source>
</evidence>
<keyword evidence="6" id="KW-0732">Signal</keyword>
<name>A0AAV2JJ31_KNICA</name>
<keyword evidence="7" id="KW-0677">Repeat</keyword>
<evidence type="ECO:0000313" key="16">
    <source>
        <dbReference type="Proteomes" id="UP001497482"/>
    </source>
</evidence>
<dbReference type="AlphaFoldDB" id="A0AAV2JJ31"/>
<evidence type="ECO:0000313" key="15">
    <source>
        <dbReference type="EMBL" id="CAL1576401.1"/>
    </source>
</evidence>
<keyword evidence="9" id="KW-1133">Transmembrane helix</keyword>
<dbReference type="EMBL" id="OZ035834">
    <property type="protein sequence ID" value="CAL1576401.1"/>
    <property type="molecule type" value="Genomic_DNA"/>
</dbReference>
<evidence type="ECO:0000256" key="10">
    <source>
        <dbReference type="ARBA" id="ARBA00023136"/>
    </source>
</evidence>
<dbReference type="SMART" id="SM00082">
    <property type="entry name" value="LRRCT"/>
    <property type="match status" value="1"/>
</dbReference>
<dbReference type="GO" id="GO:0045087">
    <property type="term" value="P:innate immune response"/>
    <property type="evidence" value="ECO:0007669"/>
    <property type="project" value="UniProtKB-KW"/>
</dbReference>
<keyword evidence="4" id="KW-0433">Leucine-rich repeat</keyword>
<protein>
    <recommendedName>
        <fullName evidence="14">TIR domain-containing protein</fullName>
    </recommendedName>
</protein>
<evidence type="ECO:0000256" key="3">
    <source>
        <dbReference type="ARBA" id="ARBA00022588"/>
    </source>
</evidence>
<dbReference type="Proteomes" id="UP001497482">
    <property type="component" value="Chromosome 12"/>
</dbReference>
<keyword evidence="16" id="KW-1185">Reference proteome</keyword>
<dbReference type="PROSITE" id="PS50104">
    <property type="entry name" value="TIR"/>
    <property type="match status" value="1"/>
</dbReference>
<evidence type="ECO:0000256" key="2">
    <source>
        <dbReference type="ARBA" id="ARBA00009634"/>
    </source>
</evidence>
<dbReference type="GO" id="GO:0038023">
    <property type="term" value="F:signaling receptor activity"/>
    <property type="evidence" value="ECO:0007669"/>
    <property type="project" value="TreeGrafter"/>
</dbReference>
<keyword evidence="5" id="KW-0812">Transmembrane</keyword>
<comment type="similarity">
    <text evidence="2">Belongs to the Toll-like receptor family.</text>
</comment>
<dbReference type="InterPro" id="IPR003591">
    <property type="entry name" value="Leu-rich_rpt_typical-subtyp"/>
</dbReference>
<dbReference type="SMART" id="SM00255">
    <property type="entry name" value="TIR"/>
    <property type="match status" value="1"/>
</dbReference>
<dbReference type="InterPro" id="IPR000157">
    <property type="entry name" value="TIR_dom"/>
</dbReference>
<dbReference type="Pfam" id="PF01582">
    <property type="entry name" value="TIR"/>
    <property type="match status" value="1"/>
</dbReference>
<evidence type="ECO:0000256" key="13">
    <source>
        <dbReference type="ARBA" id="ARBA00023198"/>
    </source>
</evidence>
<dbReference type="InterPro" id="IPR032675">
    <property type="entry name" value="LRR_dom_sf"/>
</dbReference>
<evidence type="ECO:0000256" key="5">
    <source>
        <dbReference type="ARBA" id="ARBA00022692"/>
    </source>
</evidence>
<evidence type="ECO:0000256" key="9">
    <source>
        <dbReference type="ARBA" id="ARBA00022989"/>
    </source>
</evidence>
<dbReference type="SMART" id="SM00369">
    <property type="entry name" value="LRR_TYP"/>
    <property type="match status" value="2"/>
</dbReference>
<dbReference type="Pfam" id="PF13855">
    <property type="entry name" value="LRR_8"/>
    <property type="match status" value="1"/>
</dbReference>
<keyword evidence="8" id="KW-0391">Immunity</keyword>
<dbReference type="PANTHER" id="PTHR24365">
    <property type="entry name" value="TOLL-LIKE RECEPTOR"/>
    <property type="match status" value="1"/>
</dbReference>
<evidence type="ECO:0000256" key="1">
    <source>
        <dbReference type="ARBA" id="ARBA00004479"/>
    </source>
</evidence>
<evidence type="ECO:0000259" key="14">
    <source>
        <dbReference type="PROSITE" id="PS50104"/>
    </source>
</evidence>
<dbReference type="Gene3D" id="3.40.50.10140">
    <property type="entry name" value="Toll/interleukin-1 receptor homology (TIR) domain"/>
    <property type="match status" value="1"/>
</dbReference>
<sequence length="366" mass="42975">MFTYTPRLMSLNITHNDNWNLSENNLFKPLSELQHLDLSINHLEVLDVLSEANLTKLERLILAQNELRIIDESIFKRLPSLKYLDLSDNPFVCNCSNADFISWVVNNKQVYVANAFQYTCSYPLSLKGNQLLSFNVQLCWESVSFDCFITSSSLVLVTLLSSFIYHFLRWQLVYSYYLFRAFLYNGRKSRQGCAAVYDAFVSYNVHDEEWVCYKLVPELEERQGWKLCLHHRDFEPGRAILENITDAIYTSRKTLCVISRQYLQSEWCSREIQMASFRLFDEQKDVLILLFLEEMSSAELSPFYRLRKLVKSRTYLSWTQTRSHRGLFWERVRQALESGDDPTETHHPLTADVELLTLNNLITANV</sequence>
<keyword evidence="12" id="KW-0325">Glycoprotein</keyword>
<dbReference type="InterPro" id="IPR035897">
    <property type="entry name" value="Toll_tir_struct_dom_sf"/>
</dbReference>
<dbReference type="PROSITE" id="PS51450">
    <property type="entry name" value="LRR"/>
    <property type="match status" value="1"/>
</dbReference>
<dbReference type="SUPFAM" id="SSF52058">
    <property type="entry name" value="L domain-like"/>
    <property type="match status" value="1"/>
</dbReference>
<dbReference type="GO" id="GO:0005886">
    <property type="term" value="C:plasma membrane"/>
    <property type="evidence" value="ECO:0007669"/>
    <property type="project" value="TreeGrafter"/>
</dbReference>
<dbReference type="InterPro" id="IPR000483">
    <property type="entry name" value="Cys-rich_flank_reg_C"/>
</dbReference>
<reference evidence="15 16" key="1">
    <citation type="submission" date="2024-04" db="EMBL/GenBank/DDBJ databases">
        <authorList>
            <person name="Waldvogel A.-M."/>
            <person name="Schoenle A."/>
        </authorList>
    </citation>
    <scope>NUCLEOTIDE SEQUENCE [LARGE SCALE GENOMIC DNA]</scope>
</reference>
<evidence type="ECO:0000256" key="7">
    <source>
        <dbReference type="ARBA" id="ARBA00022737"/>
    </source>
</evidence>
<gene>
    <name evidence="15" type="ORF">KC01_LOCUS7835</name>
</gene>
<organism evidence="15 16">
    <name type="scientific">Knipowitschia caucasica</name>
    <name type="common">Caucasian dwarf goby</name>
    <name type="synonym">Pomatoschistus caucasicus</name>
    <dbReference type="NCBI Taxonomy" id="637954"/>
    <lineage>
        <taxon>Eukaryota</taxon>
        <taxon>Metazoa</taxon>
        <taxon>Chordata</taxon>
        <taxon>Craniata</taxon>
        <taxon>Vertebrata</taxon>
        <taxon>Euteleostomi</taxon>
        <taxon>Actinopterygii</taxon>
        <taxon>Neopterygii</taxon>
        <taxon>Teleostei</taxon>
        <taxon>Neoteleostei</taxon>
        <taxon>Acanthomorphata</taxon>
        <taxon>Gobiaria</taxon>
        <taxon>Gobiiformes</taxon>
        <taxon>Gobioidei</taxon>
        <taxon>Gobiidae</taxon>
        <taxon>Gobiinae</taxon>
        <taxon>Knipowitschia</taxon>
    </lineage>
</organism>
<dbReference type="GO" id="GO:0006954">
    <property type="term" value="P:inflammatory response"/>
    <property type="evidence" value="ECO:0007669"/>
    <property type="project" value="UniProtKB-KW"/>
</dbReference>
<dbReference type="Gene3D" id="3.80.10.10">
    <property type="entry name" value="Ribonuclease Inhibitor"/>
    <property type="match status" value="1"/>
</dbReference>
<proteinExistence type="inferred from homology"/>
<evidence type="ECO:0000256" key="8">
    <source>
        <dbReference type="ARBA" id="ARBA00022859"/>
    </source>
</evidence>
<keyword evidence="11" id="KW-0675">Receptor</keyword>
<evidence type="ECO:0000256" key="6">
    <source>
        <dbReference type="ARBA" id="ARBA00022729"/>
    </source>
</evidence>
<comment type="subcellular location">
    <subcellularLocation>
        <location evidence="1">Membrane</location>
        <topology evidence="1">Single-pass type I membrane protein</topology>
    </subcellularLocation>
</comment>
<accession>A0AAV2JJ31</accession>
<keyword evidence="10" id="KW-0472">Membrane</keyword>
<evidence type="ECO:0000256" key="4">
    <source>
        <dbReference type="ARBA" id="ARBA00022614"/>
    </source>
</evidence>
<dbReference type="GO" id="GO:0002224">
    <property type="term" value="P:toll-like receptor signaling pathway"/>
    <property type="evidence" value="ECO:0007669"/>
    <property type="project" value="TreeGrafter"/>
</dbReference>
<keyword evidence="13" id="KW-0395">Inflammatory response</keyword>